<reference evidence="1 2" key="2">
    <citation type="submission" date="2017-10" db="EMBL/GenBank/DDBJ databases">
        <authorList>
            <person name="Banno H."/>
            <person name="Chua N.-H."/>
        </authorList>
    </citation>
    <scope>NUCLEOTIDE SEQUENCE [LARGE SCALE GENOMIC DNA]</scope>
    <source>
        <strain evidence="1 2">JK623</strain>
    </source>
</reference>
<name>A0A2G3E0X7_9FIRM</name>
<dbReference type="RefSeq" id="WP_099386689.1">
    <property type="nucleotide sequence ID" value="NZ_JANSWH010000037.1"/>
</dbReference>
<comment type="caution">
    <text evidence="1">The sequence shown here is derived from an EMBL/GenBank/DDBJ whole genome shotgun (WGS) entry which is preliminary data.</text>
</comment>
<dbReference type="Gene3D" id="3.90.1140.10">
    <property type="entry name" value="Cyclic phosphodiesterase"/>
    <property type="match status" value="1"/>
</dbReference>
<evidence type="ECO:0008006" key="3">
    <source>
        <dbReference type="Google" id="ProtNLM"/>
    </source>
</evidence>
<evidence type="ECO:0000313" key="1">
    <source>
        <dbReference type="EMBL" id="PHU36889.1"/>
    </source>
</evidence>
<dbReference type="AlphaFoldDB" id="A0A2G3E0X7"/>
<accession>A0A2G3E0X7</accession>
<gene>
    <name evidence="1" type="ORF">CSX02_10810</name>
</gene>
<evidence type="ECO:0000313" key="2">
    <source>
        <dbReference type="Proteomes" id="UP000224563"/>
    </source>
</evidence>
<reference evidence="1 2" key="1">
    <citation type="submission" date="2017-10" db="EMBL/GenBank/DDBJ databases">
        <title>Resolving the taxonomy of Roseburia spp., Eubacterium rectale and Agathobacter spp. through phylogenomic analysis.</title>
        <authorList>
            <person name="Sheridan P.O."/>
            <person name="Walker A.W."/>
            <person name="Duncan S.H."/>
            <person name="Scott K.P."/>
            <person name="Toole P.W.O."/>
            <person name="Luis P."/>
            <person name="Flint H.J."/>
        </authorList>
    </citation>
    <scope>NUCLEOTIDE SEQUENCE [LARGE SCALE GENOMIC DNA]</scope>
    <source>
        <strain evidence="1 2">JK623</strain>
    </source>
</reference>
<sequence>MYLLTAYFDDSTTEQLQRLMDEVARQTGNDFMIRNHVPPHLTICAFDQKNPQRAVELFERFSEKLIADKNNISSSNISSRNINCNRSSSTINSGNDINHIYIASPGAFLPSVIYLEAVQNRYLFELSEMVHKEFCVDPATRPNRFYLPFQWIPHITIAKQLTDEQMRIAYAVLQQSFHPLEAKIVRFGLSKPNPHTDLAERRIHGNSCNIYGAASTNDYSGNR</sequence>
<proteinExistence type="predicted"/>
<dbReference type="Proteomes" id="UP000224563">
    <property type="component" value="Unassembled WGS sequence"/>
</dbReference>
<dbReference type="SUPFAM" id="SSF55144">
    <property type="entry name" value="LigT-like"/>
    <property type="match status" value="1"/>
</dbReference>
<dbReference type="EMBL" id="PDYG01000109">
    <property type="protein sequence ID" value="PHU36889.1"/>
    <property type="molecule type" value="Genomic_DNA"/>
</dbReference>
<protein>
    <recommendedName>
        <fullName evidence="3">2'-5' RNA ligase</fullName>
    </recommendedName>
</protein>
<keyword evidence="2" id="KW-1185">Reference proteome</keyword>
<dbReference type="InterPro" id="IPR009097">
    <property type="entry name" value="Cyclic_Pdiesterase"/>
</dbReference>
<organism evidence="1 2">
    <name type="scientific">Agathobacter ruminis</name>
    <dbReference type="NCBI Taxonomy" id="1712665"/>
    <lineage>
        <taxon>Bacteria</taxon>
        <taxon>Bacillati</taxon>
        <taxon>Bacillota</taxon>
        <taxon>Clostridia</taxon>
        <taxon>Lachnospirales</taxon>
        <taxon>Lachnospiraceae</taxon>
        <taxon>Agathobacter</taxon>
    </lineage>
</organism>